<keyword evidence="6 7" id="KW-0472">Membrane</keyword>
<dbReference type="GO" id="GO:0005886">
    <property type="term" value="C:plasma membrane"/>
    <property type="evidence" value="ECO:0007669"/>
    <property type="project" value="UniProtKB-SubCell"/>
</dbReference>
<comment type="caution">
    <text evidence="8">The sequence shown here is derived from an EMBL/GenBank/DDBJ whole genome shotgun (WGS) entry which is preliminary data.</text>
</comment>
<comment type="subcellular location">
    <subcellularLocation>
        <location evidence="1">Cell membrane</location>
        <topology evidence="1">Multi-pass membrane protein</topology>
    </subcellularLocation>
</comment>
<evidence type="ECO:0000256" key="2">
    <source>
        <dbReference type="ARBA" id="ARBA00006679"/>
    </source>
</evidence>
<dbReference type="InterPro" id="IPR051907">
    <property type="entry name" value="DoxX-like_oxidoreductase"/>
</dbReference>
<gene>
    <name evidence="8" type="ORF">A3G31_00465</name>
</gene>
<evidence type="ECO:0000313" key="8">
    <source>
        <dbReference type="EMBL" id="OGL52857.1"/>
    </source>
</evidence>
<evidence type="ECO:0000256" key="6">
    <source>
        <dbReference type="ARBA" id="ARBA00023136"/>
    </source>
</evidence>
<evidence type="ECO:0000313" key="9">
    <source>
        <dbReference type="Proteomes" id="UP000178082"/>
    </source>
</evidence>
<keyword evidence="4 7" id="KW-0812">Transmembrane</keyword>
<evidence type="ECO:0000256" key="5">
    <source>
        <dbReference type="ARBA" id="ARBA00022989"/>
    </source>
</evidence>
<feature type="transmembrane region" description="Helical" evidence="7">
    <location>
        <begin position="113"/>
        <end position="130"/>
    </location>
</feature>
<dbReference type="Pfam" id="PF07681">
    <property type="entry name" value="DoxX"/>
    <property type="match status" value="1"/>
</dbReference>
<feature type="transmembrane region" description="Helical" evidence="7">
    <location>
        <begin position="12"/>
        <end position="33"/>
    </location>
</feature>
<evidence type="ECO:0000256" key="1">
    <source>
        <dbReference type="ARBA" id="ARBA00004651"/>
    </source>
</evidence>
<protein>
    <submittedName>
        <fullName evidence="8">DoxX family protein</fullName>
    </submittedName>
</protein>
<accession>A0A1F7SI59</accession>
<dbReference type="PANTHER" id="PTHR33452:SF1">
    <property type="entry name" value="INNER MEMBRANE PROTEIN YPHA-RELATED"/>
    <property type="match status" value="1"/>
</dbReference>
<dbReference type="PANTHER" id="PTHR33452">
    <property type="entry name" value="OXIDOREDUCTASE CATD-RELATED"/>
    <property type="match status" value="1"/>
</dbReference>
<dbReference type="EMBL" id="MGDI01000029">
    <property type="protein sequence ID" value="OGL52857.1"/>
    <property type="molecule type" value="Genomic_DNA"/>
</dbReference>
<evidence type="ECO:0000256" key="3">
    <source>
        <dbReference type="ARBA" id="ARBA00022475"/>
    </source>
</evidence>
<proteinExistence type="inferred from homology"/>
<organism evidence="8 9">
    <name type="scientific">Candidatus Schekmanbacteria bacterium RIFCSPLOWO2_12_FULL_38_15</name>
    <dbReference type="NCBI Taxonomy" id="1817883"/>
    <lineage>
        <taxon>Bacteria</taxon>
        <taxon>Candidatus Schekmaniibacteriota</taxon>
    </lineage>
</organism>
<dbReference type="AlphaFoldDB" id="A0A1F7SI59"/>
<evidence type="ECO:0000256" key="4">
    <source>
        <dbReference type="ARBA" id="ARBA00022692"/>
    </source>
</evidence>
<comment type="similarity">
    <text evidence="2">Belongs to the DoxX family.</text>
</comment>
<sequence>MIRSLDKYRDIGLLILRVGIGIMFMGHGLPKLIAGPEKWVILGGAMNAVGVDFAPMVWGFMAAVSEFAGGMLLAVGFFTRPACFFLLNTMIVATSMHISKGDPFVKYSHAVEAGILFLSLLFIGPGKYSLDDQISSIKRARHTNAAKSEMVT</sequence>
<reference evidence="8 9" key="1">
    <citation type="journal article" date="2016" name="Nat. Commun.">
        <title>Thousands of microbial genomes shed light on interconnected biogeochemical processes in an aquifer system.</title>
        <authorList>
            <person name="Anantharaman K."/>
            <person name="Brown C.T."/>
            <person name="Hug L.A."/>
            <person name="Sharon I."/>
            <person name="Castelle C.J."/>
            <person name="Probst A.J."/>
            <person name="Thomas B.C."/>
            <person name="Singh A."/>
            <person name="Wilkins M.J."/>
            <person name="Karaoz U."/>
            <person name="Brodie E.L."/>
            <person name="Williams K.H."/>
            <person name="Hubbard S.S."/>
            <person name="Banfield J.F."/>
        </authorList>
    </citation>
    <scope>NUCLEOTIDE SEQUENCE [LARGE SCALE GENOMIC DNA]</scope>
</reference>
<dbReference type="Proteomes" id="UP000178082">
    <property type="component" value="Unassembled WGS sequence"/>
</dbReference>
<dbReference type="STRING" id="1817883.A3G31_00465"/>
<keyword evidence="3" id="KW-1003">Cell membrane</keyword>
<evidence type="ECO:0000256" key="7">
    <source>
        <dbReference type="SAM" id="Phobius"/>
    </source>
</evidence>
<name>A0A1F7SI59_9BACT</name>
<keyword evidence="5 7" id="KW-1133">Transmembrane helix</keyword>
<dbReference type="InterPro" id="IPR032808">
    <property type="entry name" value="DoxX"/>
</dbReference>